<dbReference type="Pfam" id="PF13409">
    <property type="entry name" value="GST_N_2"/>
    <property type="match status" value="1"/>
</dbReference>
<dbReference type="GO" id="GO:0006559">
    <property type="term" value="P:L-phenylalanine catabolic process"/>
    <property type="evidence" value="ECO:0007669"/>
    <property type="project" value="TreeGrafter"/>
</dbReference>
<dbReference type="GO" id="GO:0006749">
    <property type="term" value="P:glutathione metabolic process"/>
    <property type="evidence" value="ECO:0007669"/>
    <property type="project" value="TreeGrafter"/>
</dbReference>
<keyword evidence="3" id="KW-1185">Reference proteome</keyword>
<dbReference type="InterPro" id="IPR004045">
    <property type="entry name" value="Glutathione_S-Trfase_N"/>
</dbReference>
<sequence>MAEAVLFITSRNYSSWSLRGWLLCRIAGLPFHAESISPDDPRVKEELLMRASSIRYPALVHGDVKVWDTLGMAEYLNEAFPAAHMLPEERQARALCRSISGEMHSGFSALRSSLPMNIRARRPGFRIWTGPRGDIAAVNAIWEDCIARSGGPFLFGAAPCIADAMFAPVVSRYVTYDVAMQGACRTFADAVLGWDAMQDWMRDAEAEPEEIAELDIEF</sequence>
<evidence type="ECO:0000313" key="2">
    <source>
        <dbReference type="EMBL" id="MBR0654755.1"/>
    </source>
</evidence>
<protein>
    <submittedName>
        <fullName evidence="2">Glutathione S-transferase</fullName>
    </submittedName>
</protein>
<name>A0AAF1K1Q4_9PROT</name>
<dbReference type="InterPro" id="IPR036249">
    <property type="entry name" value="Thioredoxin-like_sf"/>
</dbReference>
<comment type="caution">
    <text evidence="2">The sequence shown here is derived from an EMBL/GenBank/DDBJ whole genome shotgun (WGS) entry which is preliminary data.</text>
</comment>
<reference evidence="2" key="2">
    <citation type="journal article" date="2021" name="Syst. Appl. Microbiol.">
        <title>Roseomonas hellenica sp. nov., isolated from roots of wild-growing Alkanna tinctoria.</title>
        <authorList>
            <person name="Rat A."/>
            <person name="Naranjo H.D."/>
            <person name="Lebbe L."/>
            <person name="Cnockaert M."/>
            <person name="Krigas N."/>
            <person name="Grigoriadou K."/>
            <person name="Maloupa E."/>
            <person name="Willems A."/>
        </authorList>
    </citation>
    <scope>NUCLEOTIDE SEQUENCE</scope>
    <source>
        <strain evidence="2">LMG 28251</strain>
    </source>
</reference>
<dbReference type="Pfam" id="PF13410">
    <property type="entry name" value="GST_C_2"/>
    <property type="match status" value="1"/>
</dbReference>
<dbReference type="GO" id="GO:0016034">
    <property type="term" value="F:maleylacetoacetate isomerase activity"/>
    <property type="evidence" value="ECO:0007669"/>
    <property type="project" value="TreeGrafter"/>
</dbReference>
<dbReference type="AlphaFoldDB" id="A0AAF1K1Q4"/>
<dbReference type="CDD" id="cd03194">
    <property type="entry name" value="GST_C_3"/>
    <property type="match status" value="1"/>
</dbReference>
<accession>A0AAF1K1Q4</accession>
<dbReference type="Gene3D" id="1.20.1050.10">
    <property type="match status" value="1"/>
</dbReference>
<evidence type="ECO:0000313" key="3">
    <source>
        <dbReference type="Proteomes" id="UP001196068"/>
    </source>
</evidence>
<dbReference type="GO" id="GO:0004364">
    <property type="term" value="F:glutathione transferase activity"/>
    <property type="evidence" value="ECO:0007669"/>
    <property type="project" value="TreeGrafter"/>
</dbReference>
<gene>
    <name evidence="2" type="ORF">GXW79_06655</name>
</gene>
<dbReference type="EMBL" id="JAAEDH010000005">
    <property type="protein sequence ID" value="MBR0654755.1"/>
    <property type="molecule type" value="Genomic_DNA"/>
</dbReference>
<proteinExistence type="predicted"/>
<dbReference type="PANTHER" id="PTHR42673">
    <property type="entry name" value="MALEYLACETOACETATE ISOMERASE"/>
    <property type="match status" value="1"/>
</dbReference>
<evidence type="ECO:0000259" key="1">
    <source>
        <dbReference type="Pfam" id="PF13409"/>
    </source>
</evidence>
<dbReference type="RefSeq" id="WP_211873572.1">
    <property type="nucleotide sequence ID" value="NZ_JAAEDH010000005.1"/>
</dbReference>
<dbReference type="Proteomes" id="UP001196068">
    <property type="component" value="Unassembled WGS sequence"/>
</dbReference>
<organism evidence="2 3">
    <name type="scientific">Plastoroseomonas arctica</name>
    <dbReference type="NCBI Taxonomy" id="1509237"/>
    <lineage>
        <taxon>Bacteria</taxon>
        <taxon>Pseudomonadati</taxon>
        <taxon>Pseudomonadota</taxon>
        <taxon>Alphaproteobacteria</taxon>
        <taxon>Acetobacterales</taxon>
        <taxon>Acetobacteraceae</taxon>
        <taxon>Plastoroseomonas</taxon>
    </lineage>
</organism>
<dbReference type="PANTHER" id="PTHR42673:SF4">
    <property type="entry name" value="MALEYLACETOACETATE ISOMERASE"/>
    <property type="match status" value="1"/>
</dbReference>
<reference evidence="2" key="1">
    <citation type="submission" date="2020-01" db="EMBL/GenBank/DDBJ databases">
        <authorList>
            <person name="Rat A."/>
        </authorList>
    </citation>
    <scope>NUCLEOTIDE SEQUENCE</scope>
    <source>
        <strain evidence="2">LMG 28251</strain>
    </source>
</reference>
<dbReference type="InterPro" id="IPR036282">
    <property type="entry name" value="Glutathione-S-Trfase_C_sf"/>
</dbReference>
<feature type="domain" description="GST N-terminal" evidence="1">
    <location>
        <begin position="13"/>
        <end position="78"/>
    </location>
</feature>
<dbReference type="SUPFAM" id="SSF52833">
    <property type="entry name" value="Thioredoxin-like"/>
    <property type="match status" value="1"/>
</dbReference>
<dbReference type="SUPFAM" id="SSF47616">
    <property type="entry name" value="GST C-terminal domain-like"/>
    <property type="match status" value="1"/>
</dbReference>
<dbReference type="Gene3D" id="3.40.30.10">
    <property type="entry name" value="Glutaredoxin"/>
    <property type="match status" value="1"/>
</dbReference>